<dbReference type="PROSITE" id="PS00108">
    <property type="entry name" value="PROTEIN_KINASE_ST"/>
    <property type="match status" value="1"/>
</dbReference>
<dbReference type="GeneID" id="14876067"/>
<dbReference type="InterPro" id="IPR011009">
    <property type="entry name" value="Kinase-like_dom_sf"/>
</dbReference>
<sequence length="813" mass="87942">MNDVLDSFGNCKLGVTIESKPNEELDKYIDIKVIGKGSFGSCKLVKRKVDGMALVMKQINVLDMSPREREDAMNEVNVLAMLDHENIIAYYDSFIVNGTLHILMEYANAGDIHREIKERTIKKQHFTEAEILRFFSQLCLAVQFLHQKNILHRDLKTQNIFLSIVNGKSRVKLGDMGIAKILSADTQFARTVIGTPYYLSPEVCQDIGYDTKSDVWSLGCCLYELATLKHAFDAGSLPALVLKILKGNYPPIASFYSNDLRQLVSSMLQTDPRDRPSIDEIIELPFIQQYLNDYNHNTADMSNQTAQKSPISNNIPMSMMMSKSPPAMSSPISSSKTPVKTTTTSSSSSSGRTAMSAPTTPINKKTPSKVNPTTPTRSASSSSISSSTSSSSSSSSSSGFVRKPPVPKPSTPLAKPTRSAPLVKPTSSIANKNSRPLVKQSSSPSLKSSSVTSTQQQSTSTAASITTTPLYTPPARPAVNITSSSRSSSSRHSIGGTTKSSSTNMTTTTTTTTTIQSQPVKSIGQPSIGMPPPTNTISSSSSSNNLSSSQKSNQLPRRLSTSNIITPPPSPTTRPTTPSGNTRSVTPTPTCNNTNVVPRPPSSSSTARPSITSSSSSVVTKSTSTTSSSSSTNTLSHSSSLVMPNNSYSIPQSSVVINSKRPSIRASIETSKSTVTVNTKPTQPPSPTSTSSSSSVQQQPLSRESSQEFSKPLVTLEVGEESDSKSSRDKKLLSRTNALRHFCNSIFGEELFGNIYKLLKTINGTSLDEDDENVQQQLETILGDKIYYLKYLQQLMYCESQLVSILPQRQESV</sequence>
<feature type="domain" description="Protein kinase" evidence="12">
    <location>
        <begin position="28"/>
        <end position="287"/>
    </location>
</feature>
<feature type="compositionally biased region" description="Low complexity" evidence="11">
    <location>
        <begin position="538"/>
        <end position="565"/>
    </location>
</feature>
<dbReference type="InterPro" id="IPR008271">
    <property type="entry name" value="Ser/Thr_kinase_AS"/>
</dbReference>
<name>F4PJU9_CACFS</name>
<evidence type="ECO:0000256" key="9">
    <source>
        <dbReference type="ARBA" id="ARBA00048679"/>
    </source>
</evidence>
<feature type="compositionally biased region" description="Low complexity" evidence="11">
    <location>
        <begin position="688"/>
        <end position="702"/>
    </location>
</feature>
<evidence type="ECO:0000256" key="6">
    <source>
        <dbReference type="ARBA" id="ARBA00022777"/>
    </source>
</evidence>
<dbReference type="Gene3D" id="3.30.200.20">
    <property type="entry name" value="Phosphorylase Kinase, domain 1"/>
    <property type="match status" value="1"/>
</dbReference>
<comment type="catalytic activity">
    <reaction evidence="9">
        <text>L-seryl-[protein] + ATP = O-phospho-L-seryl-[protein] + ADP + H(+)</text>
        <dbReference type="Rhea" id="RHEA:17989"/>
        <dbReference type="Rhea" id="RHEA-COMP:9863"/>
        <dbReference type="Rhea" id="RHEA-COMP:11604"/>
        <dbReference type="ChEBI" id="CHEBI:15378"/>
        <dbReference type="ChEBI" id="CHEBI:29999"/>
        <dbReference type="ChEBI" id="CHEBI:30616"/>
        <dbReference type="ChEBI" id="CHEBI:83421"/>
        <dbReference type="ChEBI" id="CHEBI:456216"/>
        <dbReference type="EC" id="2.7.11.1"/>
    </reaction>
</comment>
<reference evidence="14" key="1">
    <citation type="journal article" date="2011" name="Genome Res.">
        <title>Phylogeny-wide analysis of social amoeba genomes highlights ancient origins for complex intercellular communication.</title>
        <authorList>
            <person name="Heidel A.J."/>
            <person name="Lawal H.M."/>
            <person name="Felder M."/>
            <person name="Schilde C."/>
            <person name="Helps N.R."/>
            <person name="Tunggal B."/>
            <person name="Rivero F."/>
            <person name="John U."/>
            <person name="Schleicher M."/>
            <person name="Eichinger L."/>
            <person name="Platzer M."/>
            <person name="Noegel A.A."/>
            <person name="Schaap P."/>
            <person name="Gloeckner G."/>
        </authorList>
    </citation>
    <scope>NUCLEOTIDE SEQUENCE [LARGE SCALE GENOMIC DNA]</scope>
    <source>
        <strain evidence="14">SH3</strain>
    </source>
</reference>
<dbReference type="Gene3D" id="1.10.510.10">
    <property type="entry name" value="Transferase(Phosphotransferase) domain 1"/>
    <property type="match status" value="1"/>
</dbReference>
<keyword evidence="4" id="KW-0808">Transferase</keyword>
<keyword evidence="14" id="KW-1185">Reference proteome</keyword>
<feature type="compositionally biased region" description="Low complexity" evidence="11">
    <location>
        <begin position="436"/>
        <end position="468"/>
    </location>
</feature>
<feature type="region of interest" description="Disordered" evidence="11">
    <location>
        <begin position="298"/>
        <end position="648"/>
    </location>
</feature>
<evidence type="ECO:0000256" key="5">
    <source>
        <dbReference type="ARBA" id="ARBA00022741"/>
    </source>
</evidence>
<dbReference type="PANTHER" id="PTHR44899">
    <property type="entry name" value="CAMK FAMILY PROTEIN KINASE"/>
    <property type="match status" value="1"/>
</dbReference>
<feature type="compositionally biased region" description="Polar residues" evidence="11">
    <location>
        <begin position="668"/>
        <end position="678"/>
    </location>
</feature>
<dbReference type="CDD" id="cd08215">
    <property type="entry name" value="STKc_Nek"/>
    <property type="match status" value="1"/>
</dbReference>
<evidence type="ECO:0000313" key="13">
    <source>
        <dbReference type="EMBL" id="EGG23873.1"/>
    </source>
</evidence>
<dbReference type="Proteomes" id="UP000007797">
    <property type="component" value="Unassembled WGS sequence"/>
</dbReference>
<accession>F4PJU9</accession>
<feature type="binding site" evidence="10">
    <location>
        <position position="57"/>
    </location>
    <ligand>
        <name>ATP</name>
        <dbReference type="ChEBI" id="CHEBI:30616"/>
    </ligand>
</feature>
<comment type="similarity">
    <text evidence="1">Belongs to the protein kinase superfamily. NEK Ser/Thr protein kinase family. NIMA subfamily.</text>
</comment>
<protein>
    <recommendedName>
        <fullName evidence="2">non-specific serine/threonine protein kinase</fullName>
        <ecNumber evidence="2">2.7.11.1</ecNumber>
    </recommendedName>
</protein>
<dbReference type="InterPro" id="IPR017441">
    <property type="entry name" value="Protein_kinase_ATP_BS"/>
</dbReference>
<dbReference type="GO" id="GO:0004674">
    <property type="term" value="F:protein serine/threonine kinase activity"/>
    <property type="evidence" value="ECO:0007669"/>
    <property type="project" value="UniProtKB-KW"/>
</dbReference>
<dbReference type="PROSITE" id="PS00107">
    <property type="entry name" value="PROTEIN_KINASE_ATP"/>
    <property type="match status" value="1"/>
</dbReference>
<dbReference type="EMBL" id="GL883007">
    <property type="protein sequence ID" value="EGG23873.1"/>
    <property type="molecule type" value="Genomic_DNA"/>
</dbReference>
<feature type="compositionally biased region" description="Low complexity" evidence="11">
    <location>
        <begin position="378"/>
        <end position="398"/>
    </location>
</feature>
<gene>
    <name evidence="13" type="primary">nek3</name>
    <name evidence="13" type="ORF">DFA_06011</name>
</gene>
<evidence type="ECO:0000256" key="3">
    <source>
        <dbReference type="ARBA" id="ARBA00022527"/>
    </source>
</evidence>
<evidence type="ECO:0000256" key="7">
    <source>
        <dbReference type="ARBA" id="ARBA00022840"/>
    </source>
</evidence>
<feature type="compositionally biased region" description="Low complexity" evidence="11">
    <location>
        <begin position="573"/>
        <end position="640"/>
    </location>
</feature>
<dbReference type="PROSITE" id="PS50011">
    <property type="entry name" value="PROTEIN_KINASE_DOM"/>
    <property type="match status" value="1"/>
</dbReference>
<dbReference type="GO" id="GO:0005524">
    <property type="term" value="F:ATP binding"/>
    <property type="evidence" value="ECO:0007669"/>
    <property type="project" value="UniProtKB-UniRule"/>
</dbReference>
<feature type="compositionally biased region" description="Low complexity" evidence="11">
    <location>
        <begin position="309"/>
        <end position="357"/>
    </location>
</feature>
<dbReference type="InterPro" id="IPR000719">
    <property type="entry name" value="Prot_kinase_dom"/>
</dbReference>
<evidence type="ECO:0000256" key="4">
    <source>
        <dbReference type="ARBA" id="ARBA00022679"/>
    </source>
</evidence>
<dbReference type="InterPro" id="IPR051131">
    <property type="entry name" value="NEK_Ser/Thr_kinase_NIMA"/>
</dbReference>
<evidence type="ECO:0000256" key="11">
    <source>
        <dbReference type="SAM" id="MobiDB-lite"/>
    </source>
</evidence>
<dbReference type="RefSeq" id="XP_004361724.1">
    <property type="nucleotide sequence ID" value="XM_004361667.1"/>
</dbReference>
<dbReference type="EC" id="2.7.11.1" evidence="2"/>
<dbReference type="FunFam" id="3.30.200.20:FF:000097">
    <property type="entry name" value="Probable serine/threonine-protein kinase nek1"/>
    <property type="match status" value="1"/>
</dbReference>
<feature type="region of interest" description="Disordered" evidence="11">
    <location>
        <begin position="667"/>
        <end position="730"/>
    </location>
</feature>
<evidence type="ECO:0000259" key="12">
    <source>
        <dbReference type="PROSITE" id="PS50011"/>
    </source>
</evidence>
<proteinExistence type="inferred from homology"/>
<keyword evidence="5 10" id="KW-0547">Nucleotide-binding</keyword>
<evidence type="ECO:0000256" key="2">
    <source>
        <dbReference type="ARBA" id="ARBA00012513"/>
    </source>
</evidence>
<dbReference type="AlphaFoldDB" id="F4PJU9"/>
<keyword evidence="7 10" id="KW-0067">ATP-binding</keyword>
<dbReference type="Pfam" id="PF00069">
    <property type="entry name" value="Pkinase"/>
    <property type="match status" value="1"/>
</dbReference>
<feature type="compositionally biased region" description="Polar residues" evidence="11">
    <location>
        <begin position="358"/>
        <end position="377"/>
    </location>
</feature>
<evidence type="ECO:0000256" key="8">
    <source>
        <dbReference type="ARBA" id="ARBA00047899"/>
    </source>
</evidence>
<evidence type="ECO:0000256" key="1">
    <source>
        <dbReference type="ARBA" id="ARBA00010886"/>
    </source>
</evidence>
<comment type="catalytic activity">
    <reaction evidence="8">
        <text>L-threonyl-[protein] + ATP = O-phospho-L-threonyl-[protein] + ADP + H(+)</text>
        <dbReference type="Rhea" id="RHEA:46608"/>
        <dbReference type="Rhea" id="RHEA-COMP:11060"/>
        <dbReference type="Rhea" id="RHEA-COMP:11605"/>
        <dbReference type="ChEBI" id="CHEBI:15378"/>
        <dbReference type="ChEBI" id="CHEBI:30013"/>
        <dbReference type="ChEBI" id="CHEBI:30616"/>
        <dbReference type="ChEBI" id="CHEBI:61977"/>
        <dbReference type="ChEBI" id="CHEBI:456216"/>
        <dbReference type="EC" id="2.7.11.1"/>
    </reaction>
</comment>
<keyword evidence="6" id="KW-0418">Kinase</keyword>
<organism evidence="13 14">
    <name type="scientific">Cavenderia fasciculata</name>
    <name type="common">Slime mold</name>
    <name type="synonym">Dictyostelium fasciculatum</name>
    <dbReference type="NCBI Taxonomy" id="261658"/>
    <lineage>
        <taxon>Eukaryota</taxon>
        <taxon>Amoebozoa</taxon>
        <taxon>Evosea</taxon>
        <taxon>Eumycetozoa</taxon>
        <taxon>Dictyostelia</taxon>
        <taxon>Acytosteliales</taxon>
        <taxon>Cavenderiaceae</taxon>
        <taxon>Cavenderia</taxon>
    </lineage>
</organism>
<feature type="compositionally biased region" description="Polar residues" evidence="11">
    <location>
        <begin position="425"/>
        <end position="434"/>
    </location>
</feature>
<keyword evidence="3" id="KW-0723">Serine/threonine-protein kinase</keyword>
<evidence type="ECO:0000256" key="10">
    <source>
        <dbReference type="PROSITE-ProRule" id="PRU10141"/>
    </source>
</evidence>
<dbReference type="PANTHER" id="PTHR44899:SF3">
    <property type="entry name" value="SERINE_THREONINE-PROTEIN KINASE NEK1"/>
    <property type="match status" value="1"/>
</dbReference>
<dbReference type="OMA" id="GMEHYTK"/>
<dbReference type="SMART" id="SM00220">
    <property type="entry name" value="S_TKc"/>
    <property type="match status" value="1"/>
</dbReference>
<evidence type="ECO:0000313" key="14">
    <source>
        <dbReference type="Proteomes" id="UP000007797"/>
    </source>
</evidence>
<dbReference type="OrthoDB" id="248923at2759"/>
<feature type="compositionally biased region" description="Low complexity" evidence="11">
    <location>
        <begin position="483"/>
        <end position="514"/>
    </location>
</feature>
<dbReference type="SUPFAM" id="SSF56112">
    <property type="entry name" value="Protein kinase-like (PK-like)"/>
    <property type="match status" value="1"/>
</dbReference>
<dbReference type="KEGG" id="dfa:DFA_06011"/>
<feature type="compositionally biased region" description="Polar residues" evidence="11">
    <location>
        <begin position="298"/>
        <end position="308"/>
    </location>
</feature>
<dbReference type="STRING" id="1054147.F4PJU9"/>